<evidence type="ECO:0000259" key="8">
    <source>
        <dbReference type="PROSITE" id="PS51296"/>
    </source>
</evidence>
<dbReference type="InterPro" id="IPR017941">
    <property type="entry name" value="Rieske_2Fe-2S"/>
</dbReference>
<evidence type="ECO:0000256" key="7">
    <source>
        <dbReference type="SAM" id="MobiDB-lite"/>
    </source>
</evidence>
<dbReference type="EMBL" id="UOEI01000246">
    <property type="protein sequence ID" value="VAV98925.1"/>
    <property type="molecule type" value="Genomic_DNA"/>
</dbReference>
<dbReference type="InterPro" id="IPR036922">
    <property type="entry name" value="Rieske_2Fe-2S_sf"/>
</dbReference>
<comment type="cofactor">
    <cofactor evidence="6">
        <name>[2Fe-2S] cluster</name>
        <dbReference type="ChEBI" id="CHEBI:190135"/>
    </cofactor>
</comment>
<keyword evidence="2" id="KW-0479">Metal-binding</keyword>
<protein>
    <recommendedName>
        <fullName evidence="8">Rieske domain-containing protein</fullName>
    </recommendedName>
</protein>
<evidence type="ECO:0000256" key="2">
    <source>
        <dbReference type="ARBA" id="ARBA00022723"/>
    </source>
</evidence>
<keyword evidence="1" id="KW-0001">2Fe-2S</keyword>
<gene>
    <name evidence="9" type="ORF">MNBD_ACTINO01-669</name>
</gene>
<dbReference type="AlphaFoldDB" id="A0A3B0SVV7"/>
<evidence type="ECO:0000256" key="6">
    <source>
        <dbReference type="ARBA" id="ARBA00034078"/>
    </source>
</evidence>
<dbReference type="Gene3D" id="2.102.10.10">
    <property type="entry name" value="Rieske [2Fe-2S] iron-sulphur domain"/>
    <property type="match status" value="1"/>
</dbReference>
<evidence type="ECO:0000256" key="4">
    <source>
        <dbReference type="ARBA" id="ARBA00023014"/>
    </source>
</evidence>
<dbReference type="GO" id="GO:0046872">
    <property type="term" value="F:metal ion binding"/>
    <property type="evidence" value="ECO:0007669"/>
    <property type="project" value="UniProtKB-KW"/>
</dbReference>
<name>A0A3B0SVV7_9ZZZZ</name>
<feature type="domain" description="Rieske" evidence="8">
    <location>
        <begin position="82"/>
        <end position="146"/>
    </location>
</feature>
<dbReference type="PRINTS" id="PR00162">
    <property type="entry name" value="RIESKE"/>
</dbReference>
<feature type="region of interest" description="Disordered" evidence="7">
    <location>
        <begin position="155"/>
        <end position="178"/>
    </location>
</feature>
<sequence>MAVAGMVWKAMSEEVQRRKFLSRMWKGGLAIMAGAAAWTSWDFLQPVAGQAGGPVETVAPDAVPTESVLEIPAMRGYLTEANDTVVPLYWKCPHLGCKVPWCESSGQFECPCHGSVFNRIGEYRRGPAPRGMDKYEFEVVDGIIVPDTSKIVRGAPAGTAETIDEPPRGPECIDPTLE</sequence>
<evidence type="ECO:0000256" key="5">
    <source>
        <dbReference type="ARBA" id="ARBA00023157"/>
    </source>
</evidence>
<reference evidence="9" key="1">
    <citation type="submission" date="2018-06" db="EMBL/GenBank/DDBJ databases">
        <authorList>
            <person name="Zhirakovskaya E."/>
        </authorList>
    </citation>
    <scope>NUCLEOTIDE SEQUENCE</scope>
</reference>
<evidence type="ECO:0000256" key="1">
    <source>
        <dbReference type="ARBA" id="ARBA00022714"/>
    </source>
</evidence>
<dbReference type="SUPFAM" id="SSF50022">
    <property type="entry name" value="ISP domain"/>
    <property type="match status" value="1"/>
</dbReference>
<keyword evidence="4" id="KW-0411">Iron-sulfur</keyword>
<dbReference type="PROSITE" id="PS51296">
    <property type="entry name" value="RIESKE"/>
    <property type="match status" value="1"/>
</dbReference>
<dbReference type="InterPro" id="IPR005805">
    <property type="entry name" value="Rieske_Fe-S_prot_C"/>
</dbReference>
<organism evidence="9">
    <name type="scientific">hydrothermal vent metagenome</name>
    <dbReference type="NCBI Taxonomy" id="652676"/>
    <lineage>
        <taxon>unclassified sequences</taxon>
        <taxon>metagenomes</taxon>
        <taxon>ecological metagenomes</taxon>
    </lineage>
</organism>
<keyword evidence="3" id="KW-0408">Iron</keyword>
<dbReference type="Pfam" id="PF00355">
    <property type="entry name" value="Rieske"/>
    <property type="match status" value="1"/>
</dbReference>
<dbReference type="InterPro" id="IPR014349">
    <property type="entry name" value="Rieske_Fe-S_prot"/>
</dbReference>
<dbReference type="GO" id="GO:0016020">
    <property type="term" value="C:membrane"/>
    <property type="evidence" value="ECO:0007669"/>
    <property type="project" value="InterPro"/>
</dbReference>
<proteinExistence type="predicted"/>
<dbReference type="PANTHER" id="PTHR10134">
    <property type="entry name" value="CYTOCHROME B-C1 COMPLEX SUBUNIT RIESKE, MITOCHONDRIAL"/>
    <property type="match status" value="1"/>
</dbReference>
<evidence type="ECO:0000313" key="9">
    <source>
        <dbReference type="EMBL" id="VAV98925.1"/>
    </source>
</evidence>
<dbReference type="GO" id="GO:0051537">
    <property type="term" value="F:2 iron, 2 sulfur cluster binding"/>
    <property type="evidence" value="ECO:0007669"/>
    <property type="project" value="UniProtKB-KW"/>
</dbReference>
<evidence type="ECO:0000256" key="3">
    <source>
        <dbReference type="ARBA" id="ARBA00023004"/>
    </source>
</evidence>
<accession>A0A3B0SVV7</accession>
<keyword evidence="5" id="KW-1015">Disulfide bond</keyword>